<organism evidence="1 2">
    <name type="scientific">Tanacetum coccineum</name>
    <dbReference type="NCBI Taxonomy" id="301880"/>
    <lineage>
        <taxon>Eukaryota</taxon>
        <taxon>Viridiplantae</taxon>
        <taxon>Streptophyta</taxon>
        <taxon>Embryophyta</taxon>
        <taxon>Tracheophyta</taxon>
        <taxon>Spermatophyta</taxon>
        <taxon>Magnoliopsida</taxon>
        <taxon>eudicotyledons</taxon>
        <taxon>Gunneridae</taxon>
        <taxon>Pentapetalae</taxon>
        <taxon>asterids</taxon>
        <taxon>campanulids</taxon>
        <taxon>Asterales</taxon>
        <taxon>Asteraceae</taxon>
        <taxon>Asteroideae</taxon>
        <taxon>Anthemideae</taxon>
        <taxon>Anthemidinae</taxon>
        <taxon>Tanacetum</taxon>
    </lineage>
</organism>
<accession>A0ABQ5CGJ7</accession>
<reference evidence="1" key="2">
    <citation type="submission" date="2022-01" db="EMBL/GenBank/DDBJ databases">
        <authorList>
            <person name="Yamashiro T."/>
            <person name="Shiraishi A."/>
            <person name="Satake H."/>
            <person name="Nakayama K."/>
        </authorList>
    </citation>
    <scope>NUCLEOTIDE SEQUENCE</scope>
</reference>
<evidence type="ECO:0000313" key="2">
    <source>
        <dbReference type="Proteomes" id="UP001151760"/>
    </source>
</evidence>
<evidence type="ECO:0008006" key="3">
    <source>
        <dbReference type="Google" id="ProtNLM"/>
    </source>
</evidence>
<keyword evidence="2" id="KW-1185">Reference proteome</keyword>
<comment type="caution">
    <text evidence="1">The sequence shown here is derived from an EMBL/GenBank/DDBJ whole genome shotgun (WGS) entry which is preliminary data.</text>
</comment>
<reference evidence="1" key="1">
    <citation type="journal article" date="2022" name="Int. J. Mol. Sci.">
        <title>Draft Genome of Tanacetum Coccineum: Genomic Comparison of Closely Related Tanacetum-Family Plants.</title>
        <authorList>
            <person name="Yamashiro T."/>
            <person name="Shiraishi A."/>
            <person name="Nakayama K."/>
            <person name="Satake H."/>
        </authorList>
    </citation>
    <scope>NUCLEOTIDE SEQUENCE</scope>
</reference>
<dbReference type="PANTHER" id="PTHR33116">
    <property type="entry name" value="REVERSE TRANSCRIPTASE ZINC-BINDING DOMAIN-CONTAINING PROTEIN-RELATED-RELATED"/>
    <property type="match status" value="1"/>
</dbReference>
<sequence>MSNINTLVSVLKCFHMASSLKINMHKSKIMGIGVRTEEVDLAAKIVGCSTFSSPFTHLGVLVGGVMSRIKTWDDVISKVSSRLSKWKLKTLSNGGCLTLIKFVLSSIPLYHMSIFKVPMGVLTSMESIRRNFFNGIDGSEKKMAMIKWDKVLASKKYGGLGVSSFFAFNRALLFK</sequence>
<proteinExistence type="predicted"/>
<dbReference type="Proteomes" id="UP001151760">
    <property type="component" value="Unassembled WGS sequence"/>
</dbReference>
<name>A0ABQ5CGJ7_9ASTR</name>
<dbReference type="EMBL" id="BQNB010014181">
    <property type="protein sequence ID" value="GJT25021.1"/>
    <property type="molecule type" value="Genomic_DNA"/>
</dbReference>
<dbReference type="PANTHER" id="PTHR33116:SF79">
    <property type="entry name" value="REVERSE TRANSCRIPTASE DOMAIN, ZINC FINGER, CCHC-TYPE-RELATED"/>
    <property type="match status" value="1"/>
</dbReference>
<protein>
    <recommendedName>
        <fullName evidence="3">RNA-directed DNA polymerase, eukaryota</fullName>
    </recommendedName>
</protein>
<gene>
    <name evidence="1" type="ORF">Tco_0894958</name>
</gene>
<evidence type="ECO:0000313" key="1">
    <source>
        <dbReference type="EMBL" id="GJT25021.1"/>
    </source>
</evidence>